<dbReference type="AlphaFoldDB" id="A0A2T3HNU3"/>
<organism evidence="2 3">
    <name type="scientific">Pedobacter yulinensis</name>
    <dbReference type="NCBI Taxonomy" id="2126353"/>
    <lineage>
        <taxon>Bacteria</taxon>
        <taxon>Pseudomonadati</taxon>
        <taxon>Bacteroidota</taxon>
        <taxon>Sphingobacteriia</taxon>
        <taxon>Sphingobacteriales</taxon>
        <taxon>Sphingobacteriaceae</taxon>
        <taxon>Pedobacter</taxon>
    </lineage>
</organism>
<evidence type="ECO:0000256" key="1">
    <source>
        <dbReference type="SAM" id="Phobius"/>
    </source>
</evidence>
<dbReference type="Proteomes" id="UP000240912">
    <property type="component" value="Unassembled WGS sequence"/>
</dbReference>
<evidence type="ECO:0000313" key="2">
    <source>
        <dbReference type="EMBL" id="PST84128.1"/>
    </source>
</evidence>
<gene>
    <name evidence="2" type="ORF">C7T94_05195</name>
</gene>
<dbReference type="OrthoDB" id="9919445at2"/>
<dbReference type="EMBL" id="PYLS01000004">
    <property type="protein sequence ID" value="PST84128.1"/>
    <property type="molecule type" value="Genomic_DNA"/>
</dbReference>
<sequence>MKNQFRNGLVCMITALLLIPAAALLRASDSFALAGRILFGFGMVLEVVGLALVLFSLFGDKKS</sequence>
<protein>
    <submittedName>
        <fullName evidence="2">Uncharacterized protein</fullName>
    </submittedName>
</protein>
<keyword evidence="1" id="KW-0812">Transmembrane</keyword>
<reference evidence="2 3" key="1">
    <citation type="submission" date="2018-03" db="EMBL/GenBank/DDBJ databases">
        <authorList>
            <person name="Keele B.F."/>
        </authorList>
    </citation>
    <scope>NUCLEOTIDE SEQUENCE [LARGE SCALE GENOMIC DNA]</scope>
    <source>
        <strain evidence="2 3">YL28-9</strain>
    </source>
</reference>
<dbReference type="RefSeq" id="WP_107214227.1">
    <property type="nucleotide sequence ID" value="NZ_KZ686268.1"/>
</dbReference>
<accession>A0A2T3HNU3</accession>
<comment type="caution">
    <text evidence="2">The sequence shown here is derived from an EMBL/GenBank/DDBJ whole genome shotgun (WGS) entry which is preliminary data.</text>
</comment>
<name>A0A2T3HNU3_9SPHI</name>
<keyword evidence="3" id="KW-1185">Reference proteome</keyword>
<keyword evidence="1" id="KW-1133">Transmembrane helix</keyword>
<keyword evidence="1" id="KW-0472">Membrane</keyword>
<feature type="transmembrane region" description="Helical" evidence="1">
    <location>
        <begin position="37"/>
        <end position="58"/>
    </location>
</feature>
<evidence type="ECO:0000313" key="3">
    <source>
        <dbReference type="Proteomes" id="UP000240912"/>
    </source>
</evidence>
<proteinExistence type="predicted"/>